<keyword evidence="2" id="KW-1185">Reference proteome</keyword>
<reference evidence="1 2" key="1">
    <citation type="submission" date="2018-12" db="EMBL/GenBank/DDBJ databases">
        <authorList>
            <consortium name="Pathogen Informatics"/>
        </authorList>
    </citation>
    <scope>NUCLEOTIDE SEQUENCE [LARGE SCALE GENOMIC DNA]</scope>
    <source>
        <strain evidence="1 2">NCTC11466</strain>
    </source>
</reference>
<evidence type="ECO:0000313" key="1">
    <source>
        <dbReference type="EMBL" id="VEB98609.1"/>
    </source>
</evidence>
<protein>
    <submittedName>
        <fullName evidence="1">Uncharacterized protein</fullName>
    </submittedName>
</protein>
<sequence length="176" mass="19006">MANADSNTSAHTELARGQTIIAGGVAALLKMPLGAKDDLFYVLHICRCWVDELIETDNHAEYIALGGRLLAGFNVLRVVLGQPLPQHLIERLTVEEGQEGVPGTAPETDSDMLCEYCAALAQVLLGQQLATDLQVQMADLLCEVFGLLEENVKAPRFVRTTRGLATLDGNIVQGIH</sequence>
<dbReference type="Proteomes" id="UP000274122">
    <property type="component" value="Chromosome"/>
</dbReference>
<dbReference type="AlphaFoldDB" id="A0A3S4J3I6"/>
<dbReference type="KEGG" id="clap:NCTC11466_02759"/>
<dbReference type="EMBL" id="LR134201">
    <property type="protein sequence ID" value="VEB98609.1"/>
    <property type="molecule type" value="Genomic_DNA"/>
</dbReference>
<evidence type="ECO:0000313" key="2">
    <source>
        <dbReference type="Proteomes" id="UP000274122"/>
    </source>
</evidence>
<name>A0A3S4J3I6_9ENTR</name>
<organism evidence="1 2">
    <name type="scientific">Cedecea lapagei</name>
    <dbReference type="NCBI Taxonomy" id="158823"/>
    <lineage>
        <taxon>Bacteria</taxon>
        <taxon>Pseudomonadati</taxon>
        <taxon>Pseudomonadota</taxon>
        <taxon>Gammaproteobacteria</taxon>
        <taxon>Enterobacterales</taxon>
        <taxon>Enterobacteriaceae</taxon>
        <taxon>Cedecea</taxon>
    </lineage>
</organism>
<dbReference type="RefSeq" id="WP_126356748.1">
    <property type="nucleotide sequence ID" value="NZ_LR134201.1"/>
</dbReference>
<gene>
    <name evidence="1" type="ORF">NCTC11466_02759</name>
</gene>
<dbReference type="OrthoDB" id="6577511at2"/>
<accession>A0A3S4J3I6</accession>
<proteinExistence type="predicted"/>